<keyword evidence="1" id="KW-0732">Signal</keyword>
<protein>
    <submittedName>
        <fullName evidence="2">Uncharacterized protein</fullName>
    </submittedName>
</protein>
<reference evidence="2" key="1">
    <citation type="journal article" date="2022" name="Int. J. Mol. Sci.">
        <title>Draft Genome of Tanacetum Coccineum: Genomic Comparison of Closely Related Tanacetum-Family Plants.</title>
        <authorList>
            <person name="Yamashiro T."/>
            <person name="Shiraishi A."/>
            <person name="Nakayama K."/>
            <person name="Satake H."/>
        </authorList>
    </citation>
    <scope>NUCLEOTIDE SEQUENCE</scope>
</reference>
<feature type="signal peptide" evidence="1">
    <location>
        <begin position="1"/>
        <end position="21"/>
    </location>
</feature>
<sequence length="87" mass="9922">MVAWFLGLEDVLSWLLAIVKHDVITVVRNVIALFKLEMDKQFDELMVVKELLEAYTVGNEKVLHKTVNVVEKGNTVEQLVIIVINSE</sequence>
<proteinExistence type="predicted"/>
<evidence type="ECO:0000313" key="3">
    <source>
        <dbReference type="Proteomes" id="UP001151760"/>
    </source>
</evidence>
<name>A0ABQ5EAJ4_9ASTR</name>
<evidence type="ECO:0000313" key="2">
    <source>
        <dbReference type="EMBL" id="GJT47917.1"/>
    </source>
</evidence>
<reference evidence="2" key="2">
    <citation type="submission" date="2022-01" db="EMBL/GenBank/DDBJ databases">
        <authorList>
            <person name="Yamashiro T."/>
            <person name="Shiraishi A."/>
            <person name="Satake H."/>
            <person name="Nakayama K."/>
        </authorList>
    </citation>
    <scope>NUCLEOTIDE SEQUENCE</scope>
</reference>
<gene>
    <name evidence="2" type="ORF">Tco_0974074</name>
</gene>
<keyword evidence="3" id="KW-1185">Reference proteome</keyword>
<feature type="chain" id="PRO_5047282988" evidence="1">
    <location>
        <begin position="22"/>
        <end position="87"/>
    </location>
</feature>
<dbReference type="Proteomes" id="UP001151760">
    <property type="component" value="Unassembled WGS sequence"/>
</dbReference>
<comment type="caution">
    <text evidence="2">The sequence shown here is derived from an EMBL/GenBank/DDBJ whole genome shotgun (WGS) entry which is preliminary data.</text>
</comment>
<evidence type="ECO:0000256" key="1">
    <source>
        <dbReference type="SAM" id="SignalP"/>
    </source>
</evidence>
<dbReference type="EMBL" id="BQNB010016109">
    <property type="protein sequence ID" value="GJT47917.1"/>
    <property type="molecule type" value="Genomic_DNA"/>
</dbReference>
<accession>A0ABQ5EAJ4</accession>
<organism evidence="2 3">
    <name type="scientific">Tanacetum coccineum</name>
    <dbReference type="NCBI Taxonomy" id="301880"/>
    <lineage>
        <taxon>Eukaryota</taxon>
        <taxon>Viridiplantae</taxon>
        <taxon>Streptophyta</taxon>
        <taxon>Embryophyta</taxon>
        <taxon>Tracheophyta</taxon>
        <taxon>Spermatophyta</taxon>
        <taxon>Magnoliopsida</taxon>
        <taxon>eudicotyledons</taxon>
        <taxon>Gunneridae</taxon>
        <taxon>Pentapetalae</taxon>
        <taxon>asterids</taxon>
        <taxon>campanulids</taxon>
        <taxon>Asterales</taxon>
        <taxon>Asteraceae</taxon>
        <taxon>Asteroideae</taxon>
        <taxon>Anthemideae</taxon>
        <taxon>Anthemidinae</taxon>
        <taxon>Tanacetum</taxon>
    </lineage>
</organism>